<dbReference type="CDD" id="cd07185">
    <property type="entry name" value="OmpA_C-like"/>
    <property type="match status" value="1"/>
</dbReference>
<dbReference type="PANTHER" id="PTHR30329:SF17">
    <property type="entry name" value="LIPOPROTEIN YFIB-RELATED"/>
    <property type="match status" value="1"/>
</dbReference>
<dbReference type="Proteomes" id="UP000463138">
    <property type="component" value="Unassembled WGS sequence"/>
</dbReference>
<dbReference type="SUPFAM" id="SSF103088">
    <property type="entry name" value="OmpA-like"/>
    <property type="match status" value="1"/>
</dbReference>
<dbReference type="Gene3D" id="2.60.40.2540">
    <property type="match status" value="1"/>
</dbReference>
<dbReference type="PRINTS" id="PR01021">
    <property type="entry name" value="OMPADOMAIN"/>
</dbReference>
<dbReference type="InterPro" id="IPR036737">
    <property type="entry name" value="OmpA-like_sf"/>
</dbReference>
<dbReference type="Gene3D" id="3.30.1330.60">
    <property type="entry name" value="OmpA-like domain"/>
    <property type="match status" value="1"/>
</dbReference>
<reference evidence="7 8" key="1">
    <citation type="submission" date="2018-07" db="EMBL/GenBank/DDBJ databases">
        <title>Pseudomonas laoshanensis sp. nov., isolated from soil.</title>
        <authorList>
            <person name="Sun J."/>
            <person name="Yu L."/>
            <person name="Wang M."/>
            <person name="Zhang C."/>
        </authorList>
    </citation>
    <scope>NUCLEOTIDE SEQUENCE [LARGE SCALE GENOMIC DNA]</scope>
    <source>
        <strain evidence="7 8">Y22</strain>
    </source>
</reference>
<proteinExistence type="predicted"/>
<evidence type="ECO:0000313" key="7">
    <source>
        <dbReference type="EMBL" id="KAA0696482.1"/>
    </source>
</evidence>
<dbReference type="Pfam" id="PF18393">
    <property type="entry name" value="MotY_N"/>
    <property type="match status" value="1"/>
</dbReference>
<dbReference type="PANTHER" id="PTHR30329">
    <property type="entry name" value="STATOR ELEMENT OF FLAGELLAR MOTOR COMPLEX"/>
    <property type="match status" value="1"/>
</dbReference>
<name>A0A7V7GW56_9GAMM</name>
<dbReference type="InterPro" id="IPR006665">
    <property type="entry name" value="OmpA-like"/>
</dbReference>
<dbReference type="InterPro" id="IPR006664">
    <property type="entry name" value="OMP_bac"/>
</dbReference>
<keyword evidence="2 3" id="KW-0472">Membrane</keyword>
<comment type="caution">
    <text evidence="7">The sequence shown here is derived from an EMBL/GenBank/DDBJ whole genome shotgun (WGS) entry which is preliminary data.</text>
</comment>
<feature type="compositionally biased region" description="Polar residues" evidence="4">
    <location>
        <begin position="266"/>
        <end position="275"/>
    </location>
</feature>
<evidence type="ECO:0000256" key="4">
    <source>
        <dbReference type="SAM" id="MobiDB-lite"/>
    </source>
</evidence>
<dbReference type="GO" id="GO:0009279">
    <property type="term" value="C:cell outer membrane"/>
    <property type="evidence" value="ECO:0007669"/>
    <property type="project" value="UniProtKB-SubCell"/>
</dbReference>
<dbReference type="EMBL" id="QOVF01000001">
    <property type="protein sequence ID" value="KAA0696482.1"/>
    <property type="molecule type" value="Genomic_DNA"/>
</dbReference>
<feature type="domain" description="OmpA-like" evidence="6">
    <location>
        <begin position="170"/>
        <end position="287"/>
    </location>
</feature>
<evidence type="ECO:0000259" key="6">
    <source>
        <dbReference type="PROSITE" id="PS51123"/>
    </source>
</evidence>
<dbReference type="PROSITE" id="PS51123">
    <property type="entry name" value="OMPA_2"/>
    <property type="match status" value="1"/>
</dbReference>
<keyword evidence="8" id="KW-1185">Reference proteome</keyword>
<dbReference type="PRINTS" id="PR01023">
    <property type="entry name" value="NAFLGMOTY"/>
</dbReference>
<comment type="subcellular location">
    <subcellularLocation>
        <location evidence="1">Cell outer membrane</location>
    </subcellularLocation>
</comment>
<gene>
    <name evidence="7" type="ORF">DT594_03850</name>
</gene>
<accession>A0A7V7GW56</accession>
<organism evidence="7 8">
    <name type="scientific">Halopseudomonas laoshanensis</name>
    <dbReference type="NCBI Taxonomy" id="2268758"/>
    <lineage>
        <taxon>Bacteria</taxon>
        <taxon>Pseudomonadati</taxon>
        <taxon>Pseudomonadota</taxon>
        <taxon>Gammaproteobacteria</taxon>
        <taxon>Pseudomonadales</taxon>
        <taxon>Pseudomonadaceae</taxon>
        <taxon>Halopseudomonas</taxon>
    </lineage>
</organism>
<dbReference type="InterPro" id="IPR050330">
    <property type="entry name" value="Bact_OuterMem_StrucFunc"/>
</dbReference>
<dbReference type="AlphaFoldDB" id="A0A7V7GW56"/>
<feature type="chain" id="PRO_5030550255" evidence="5">
    <location>
        <begin position="23"/>
        <end position="287"/>
    </location>
</feature>
<evidence type="ECO:0000256" key="2">
    <source>
        <dbReference type="ARBA" id="ARBA00023136"/>
    </source>
</evidence>
<dbReference type="InterPro" id="IPR041544">
    <property type="entry name" value="MotY_N"/>
</dbReference>
<keyword evidence="5" id="KW-0732">Signal</keyword>
<feature type="region of interest" description="Disordered" evidence="4">
    <location>
        <begin position="266"/>
        <end position="287"/>
    </location>
</feature>
<dbReference type="Pfam" id="PF00691">
    <property type="entry name" value="OmpA"/>
    <property type="match status" value="1"/>
</dbReference>
<evidence type="ECO:0000256" key="3">
    <source>
        <dbReference type="PROSITE-ProRule" id="PRU00473"/>
    </source>
</evidence>
<dbReference type="OrthoDB" id="6905929at2"/>
<protein>
    <submittedName>
        <fullName evidence="7">OmpA family protein</fullName>
    </submittedName>
</protein>
<evidence type="ECO:0000313" key="8">
    <source>
        <dbReference type="Proteomes" id="UP000463138"/>
    </source>
</evidence>
<evidence type="ECO:0000256" key="1">
    <source>
        <dbReference type="ARBA" id="ARBA00004442"/>
    </source>
</evidence>
<feature type="signal peptide" evidence="5">
    <location>
        <begin position="1"/>
        <end position="22"/>
    </location>
</feature>
<evidence type="ECO:0000256" key="5">
    <source>
        <dbReference type="SAM" id="SignalP"/>
    </source>
</evidence>
<sequence length="287" mass="31684">MEIVVRRMYCALLLGVALPVQAITFQTRMEEVEWTVEGDQFECRMAQPVSGYGQAVFVRRAGERPVFQLEATSNLMQPGQAQLFNDPPPWRHNLRASVLGAALVENGPVTLRASQQQAGQMLAGLASGMHPTIQRAAWASAVESVRVVVSSVGYQQAWTEFQTCAGGLLPLNFDQVSRSVVSFASGGSRLTDEAKALLDTALVYIKADEDIGVIQLDGHSDNLGDRLTNRELSRQRALAVRDYLMEQGVEEDLFTMRFHGESYPVATNASNSGRQQNRRVTLRLEKN</sequence>